<comment type="caution">
    <text evidence="2">The sequence shown here is derived from an EMBL/GenBank/DDBJ whole genome shotgun (WGS) entry which is preliminary data.</text>
</comment>
<proteinExistence type="predicted"/>
<accession>A0ABR0JZ74</accession>
<feature type="coiled-coil region" evidence="1">
    <location>
        <begin position="63"/>
        <end position="104"/>
    </location>
</feature>
<evidence type="ECO:0000313" key="3">
    <source>
        <dbReference type="Proteomes" id="UP001345013"/>
    </source>
</evidence>
<dbReference type="EMBL" id="JAVRRG010000160">
    <property type="protein sequence ID" value="KAK5080025.1"/>
    <property type="molecule type" value="Genomic_DNA"/>
</dbReference>
<evidence type="ECO:0000256" key="1">
    <source>
        <dbReference type="SAM" id="Coils"/>
    </source>
</evidence>
<organism evidence="2 3">
    <name type="scientific">Lithohypha guttulata</name>
    <dbReference type="NCBI Taxonomy" id="1690604"/>
    <lineage>
        <taxon>Eukaryota</taxon>
        <taxon>Fungi</taxon>
        <taxon>Dikarya</taxon>
        <taxon>Ascomycota</taxon>
        <taxon>Pezizomycotina</taxon>
        <taxon>Eurotiomycetes</taxon>
        <taxon>Chaetothyriomycetidae</taxon>
        <taxon>Chaetothyriales</taxon>
        <taxon>Trichomeriaceae</taxon>
        <taxon>Lithohypha</taxon>
    </lineage>
</organism>
<evidence type="ECO:0000313" key="2">
    <source>
        <dbReference type="EMBL" id="KAK5080025.1"/>
    </source>
</evidence>
<sequence>MYRTWSPSRKASVLSKHFRDCYIRRHLAEALDSALFENDLALFLQQKNAILTGCLQQRRKLSKEEAADVKRQTRDRITELELQLAEAKEEAEDAITSIREAKNYAVKAAKRMLERTI</sequence>
<name>A0ABR0JZ74_9EURO</name>
<keyword evidence="3" id="KW-1185">Reference proteome</keyword>
<dbReference type="Proteomes" id="UP001345013">
    <property type="component" value="Unassembled WGS sequence"/>
</dbReference>
<gene>
    <name evidence="2" type="ORF">LTR24_008732</name>
</gene>
<reference evidence="2 3" key="1">
    <citation type="submission" date="2023-08" db="EMBL/GenBank/DDBJ databases">
        <title>Black Yeasts Isolated from many extreme environments.</title>
        <authorList>
            <person name="Coleine C."/>
            <person name="Stajich J.E."/>
            <person name="Selbmann L."/>
        </authorList>
    </citation>
    <scope>NUCLEOTIDE SEQUENCE [LARGE SCALE GENOMIC DNA]</scope>
    <source>
        <strain evidence="2 3">CCFEE 5885</strain>
    </source>
</reference>
<protein>
    <submittedName>
        <fullName evidence="2">Uncharacterized protein</fullName>
    </submittedName>
</protein>
<keyword evidence="1" id="KW-0175">Coiled coil</keyword>